<dbReference type="RefSeq" id="WP_197453642.1">
    <property type="nucleotide sequence ID" value="NZ_CP036271.1"/>
</dbReference>
<dbReference type="EMBL" id="CP036271">
    <property type="protein sequence ID" value="QDT57088.1"/>
    <property type="molecule type" value="Genomic_DNA"/>
</dbReference>
<dbReference type="AlphaFoldDB" id="A0A517SLU6"/>
<accession>A0A517SLU6</accession>
<reference evidence="2 3" key="1">
    <citation type="submission" date="2019-02" db="EMBL/GenBank/DDBJ databases">
        <title>Deep-cultivation of Planctomycetes and their phenomic and genomic characterization uncovers novel biology.</title>
        <authorList>
            <person name="Wiegand S."/>
            <person name="Jogler M."/>
            <person name="Boedeker C."/>
            <person name="Pinto D."/>
            <person name="Vollmers J."/>
            <person name="Rivas-Marin E."/>
            <person name="Kohn T."/>
            <person name="Peeters S.H."/>
            <person name="Heuer A."/>
            <person name="Rast P."/>
            <person name="Oberbeckmann S."/>
            <person name="Bunk B."/>
            <person name="Jeske O."/>
            <person name="Meyerdierks A."/>
            <person name="Storesund J.E."/>
            <person name="Kallscheuer N."/>
            <person name="Luecker S."/>
            <person name="Lage O.M."/>
            <person name="Pohl T."/>
            <person name="Merkel B.J."/>
            <person name="Hornburger P."/>
            <person name="Mueller R.-W."/>
            <person name="Bruemmer F."/>
            <person name="Labrenz M."/>
            <person name="Spormann A.M."/>
            <person name="Op den Camp H."/>
            <person name="Overmann J."/>
            <person name="Amann R."/>
            <person name="Jetten M.S.M."/>
            <person name="Mascher T."/>
            <person name="Medema M.H."/>
            <person name="Devos D.P."/>
            <person name="Kaster A.-K."/>
            <person name="Ovreas L."/>
            <person name="Rohde M."/>
            <person name="Galperin M.Y."/>
            <person name="Jogler C."/>
        </authorList>
    </citation>
    <scope>NUCLEOTIDE SEQUENCE [LARGE SCALE GENOMIC DNA]</scope>
    <source>
        <strain evidence="2 3">Pan44</strain>
    </source>
</reference>
<keyword evidence="1" id="KW-1133">Transmembrane helix</keyword>
<keyword evidence="1" id="KW-0472">Membrane</keyword>
<organism evidence="2 3">
    <name type="scientific">Caulifigura coniformis</name>
    <dbReference type="NCBI Taxonomy" id="2527983"/>
    <lineage>
        <taxon>Bacteria</taxon>
        <taxon>Pseudomonadati</taxon>
        <taxon>Planctomycetota</taxon>
        <taxon>Planctomycetia</taxon>
        <taxon>Planctomycetales</taxon>
        <taxon>Planctomycetaceae</taxon>
        <taxon>Caulifigura</taxon>
    </lineage>
</organism>
<keyword evidence="3" id="KW-1185">Reference proteome</keyword>
<dbReference type="Proteomes" id="UP000315700">
    <property type="component" value="Chromosome"/>
</dbReference>
<proteinExistence type="predicted"/>
<gene>
    <name evidence="2" type="ORF">Pan44_51540</name>
</gene>
<evidence type="ECO:0000313" key="2">
    <source>
        <dbReference type="EMBL" id="QDT57088.1"/>
    </source>
</evidence>
<feature type="transmembrane region" description="Helical" evidence="1">
    <location>
        <begin position="20"/>
        <end position="39"/>
    </location>
</feature>
<dbReference type="KEGG" id="ccos:Pan44_51540"/>
<sequence>MDPCTMLAQADAAAADGGGALLGFLIIVGFLWAICAACNRKKSYRISGRIDEV</sequence>
<evidence type="ECO:0000256" key="1">
    <source>
        <dbReference type="SAM" id="Phobius"/>
    </source>
</evidence>
<dbReference type="InParanoid" id="A0A517SLU6"/>
<evidence type="ECO:0000313" key="3">
    <source>
        <dbReference type="Proteomes" id="UP000315700"/>
    </source>
</evidence>
<name>A0A517SLU6_9PLAN</name>
<protein>
    <submittedName>
        <fullName evidence="2">Uncharacterized protein</fullName>
    </submittedName>
</protein>
<keyword evidence="1" id="KW-0812">Transmembrane</keyword>